<accession>A0ABS3LB54</accession>
<evidence type="ECO:0000313" key="3">
    <source>
        <dbReference type="Proteomes" id="UP000664601"/>
    </source>
</evidence>
<dbReference type="Proteomes" id="UP000664601">
    <property type="component" value="Unassembled WGS sequence"/>
</dbReference>
<keyword evidence="1" id="KW-0812">Transmembrane</keyword>
<proteinExistence type="predicted"/>
<organism evidence="2 3">
    <name type="scientific">Candidatus Enterococcus moelleringii</name>
    <dbReference type="NCBI Taxonomy" id="2815325"/>
    <lineage>
        <taxon>Bacteria</taxon>
        <taxon>Bacillati</taxon>
        <taxon>Bacillota</taxon>
        <taxon>Bacilli</taxon>
        <taxon>Lactobacillales</taxon>
        <taxon>Enterococcaceae</taxon>
        <taxon>Enterococcus</taxon>
    </lineage>
</organism>
<gene>
    <name evidence="2" type="ORF">JZO70_08735</name>
</gene>
<keyword evidence="3" id="KW-1185">Reference proteome</keyword>
<keyword evidence="1" id="KW-0472">Membrane</keyword>
<keyword evidence="1" id="KW-1133">Transmembrane helix</keyword>
<dbReference type="RefSeq" id="WP_207673172.1">
    <property type="nucleotide sequence ID" value="NZ_JAFREM010000013.1"/>
</dbReference>
<evidence type="ECO:0000313" key="2">
    <source>
        <dbReference type="EMBL" id="MBO1306243.1"/>
    </source>
</evidence>
<evidence type="ECO:0000256" key="1">
    <source>
        <dbReference type="SAM" id="Phobius"/>
    </source>
</evidence>
<feature type="transmembrane region" description="Helical" evidence="1">
    <location>
        <begin position="7"/>
        <end position="26"/>
    </location>
</feature>
<comment type="caution">
    <text evidence="2">The sequence shown here is derived from an EMBL/GenBank/DDBJ whole genome shotgun (WGS) entry which is preliminary data.</text>
</comment>
<reference evidence="2 3" key="1">
    <citation type="submission" date="2021-03" db="EMBL/GenBank/DDBJ databases">
        <title>Enterococcal diversity collection.</title>
        <authorList>
            <person name="Gilmore M.S."/>
            <person name="Schwartzman J."/>
            <person name="Van Tyne D."/>
            <person name="Martin M."/>
            <person name="Earl A.M."/>
            <person name="Manson A.L."/>
            <person name="Straub T."/>
            <person name="Salamzade R."/>
            <person name="Saavedra J."/>
            <person name="Lebreton F."/>
            <person name="Prichula J."/>
            <person name="Schaufler K."/>
            <person name="Gaca A."/>
            <person name="Sgardioli B."/>
            <person name="Wagenaar J."/>
            <person name="Strong T."/>
        </authorList>
    </citation>
    <scope>NUCLEOTIDE SEQUENCE [LARGE SCALE GENOMIC DNA]</scope>
    <source>
        <strain evidence="2 3">669A</strain>
    </source>
</reference>
<name>A0ABS3LB54_9ENTE</name>
<dbReference type="EMBL" id="JAFREM010000013">
    <property type="protein sequence ID" value="MBO1306243.1"/>
    <property type="molecule type" value="Genomic_DNA"/>
</dbReference>
<protein>
    <submittedName>
        <fullName evidence="2">Uncharacterized protein</fullName>
    </submittedName>
</protein>
<feature type="transmembrane region" description="Helical" evidence="1">
    <location>
        <begin position="32"/>
        <end position="49"/>
    </location>
</feature>
<sequence>MRKKLSSDVIVCIVIGTIFTALGIYWDHEPRMYAFAAVCFYVGFQYYNGKGNKKRDGR</sequence>